<dbReference type="PRINTS" id="PR00338">
    <property type="entry name" value="NUSGTNSCPFCT"/>
</dbReference>
<dbReference type="SUPFAM" id="SSF50104">
    <property type="entry name" value="Translation proteins SH3-like domain"/>
    <property type="match status" value="1"/>
</dbReference>
<evidence type="ECO:0000256" key="4">
    <source>
        <dbReference type="RuleBase" id="RU000538"/>
    </source>
</evidence>
<evidence type="ECO:0000256" key="1">
    <source>
        <dbReference type="ARBA" id="ARBA00022814"/>
    </source>
</evidence>
<reference evidence="7 8" key="1">
    <citation type="submission" date="2023-02" db="EMBL/GenBank/DDBJ databases">
        <title>Host association and intracellularity evolved multiple times independently in the Rickettsiales.</title>
        <authorList>
            <person name="Castelli M."/>
            <person name="Nardi T."/>
            <person name="Gammuto L."/>
            <person name="Bellinzona G."/>
            <person name="Sabaneyeva E."/>
            <person name="Potekhin A."/>
            <person name="Serra V."/>
            <person name="Petroni G."/>
            <person name="Sassera D."/>
        </authorList>
    </citation>
    <scope>NUCLEOTIDE SEQUENCE [LARGE SCALE GENOMIC DNA]</scope>
    <source>
        <strain evidence="7 8">BOD18</strain>
    </source>
</reference>
<evidence type="ECO:0000256" key="3">
    <source>
        <dbReference type="ARBA" id="ARBA00023163"/>
    </source>
</evidence>
<feature type="domain" description="KOW" evidence="6">
    <location>
        <begin position="114"/>
        <end position="141"/>
    </location>
</feature>
<gene>
    <name evidence="7" type="ORF">Cyrtocomes_00184</name>
</gene>
<keyword evidence="1 4" id="KW-0889">Transcription antitermination</keyword>
<dbReference type="PANTHER" id="PTHR30265">
    <property type="entry name" value="RHO-INTERACTING TRANSCRIPTION TERMINATION FACTOR NUSG"/>
    <property type="match status" value="1"/>
</dbReference>
<comment type="similarity">
    <text evidence="4">Belongs to the NusG family.</text>
</comment>
<comment type="function">
    <text evidence="4">Participates in transcription elongation, termination and antitermination.</text>
</comment>
<evidence type="ECO:0000256" key="2">
    <source>
        <dbReference type="ARBA" id="ARBA00023015"/>
    </source>
</evidence>
<evidence type="ECO:0000259" key="5">
    <source>
        <dbReference type="SMART" id="SM00738"/>
    </source>
</evidence>
<dbReference type="Pfam" id="PF02357">
    <property type="entry name" value="NusG"/>
    <property type="match status" value="1"/>
</dbReference>
<dbReference type="InterPro" id="IPR005824">
    <property type="entry name" value="KOW"/>
</dbReference>
<dbReference type="SMART" id="SM00739">
    <property type="entry name" value="KOW"/>
    <property type="match status" value="1"/>
</dbReference>
<dbReference type="CDD" id="cd06091">
    <property type="entry name" value="KOW_NusG"/>
    <property type="match status" value="1"/>
</dbReference>
<keyword evidence="8" id="KW-1185">Reference proteome</keyword>
<name>A0ABU5L6S3_9RICK</name>
<dbReference type="RefSeq" id="WP_322497333.1">
    <property type="nucleotide sequence ID" value="NZ_JARGYT010000006.1"/>
</dbReference>
<evidence type="ECO:0000313" key="7">
    <source>
        <dbReference type="EMBL" id="MDZ5761826.1"/>
    </source>
</evidence>
<dbReference type="InterPro" id="IPR036735">
    <property type="entry name" value="NGN_dom_sf"/>
</dbReference>
<dbReference type="EMBL" id="JARGYT010000006">
    <property type="protein sequence ID" value="MDZ5761826.1"/>
    <property type="molecule type" value="Genomic_DNA"/>
</dbReference>
<protein>
    <recommendedName>
        <fullName evidence="4">Transcription termination/antitermination protein NusG</fullName>
    </recommendedName>
</protein>
<organism evidence="7 8">
    <name type="scientific">Candidatus Cyrtobacter comes</name>
    <dbReference type="NCBI Taxonomy" id="675776"/>
    <lineage>
        <taxon>Bacteria</taxon>
        <taxon>Pseudomonadati</taxon>
        <taxon>Pseudomonadota</taxon>
        <taxon>Alphaproteobacteria</taxon>
        <taxon>Rickettsiales</taxon>
        <taxon>Candidatus Midichloriaceae</taxon>
        <taxon>Candidatus Cyrtobacter</taxon>
    </lineage>
</organism>
<dbReference type="Gene3D" id="2.30.30.30">
    <property type="match status" value="1"/>
</dbReference>
<comment type="caution">
    <text evidence="7">The sequence shown here is derived from an EMBL/GenBank/DDBJ whole genome shotgun (WGS) entry which is preliminary data.</text>
</comment>
<keyword evidence="3 4" id="KW-0804">Transcription</keyword>
<dbReference type="InterPro" id="IPR014722">
    <property type="entry name" value="Rib_uL2_dom2"/>
</dbReference>
<proteinExistence type="inferred from homology"/>
<evidence type="ECO:0000313" key="8">
    <source>
        <dbReference type="Proteomes" id="UP001293791"/>
    </source>
</evidence>
<sequence>MSARWYIINSTSGREDRLIEGIKVEAAKRGLSSSFIDFVSPVDSSGKGVGKKFMPGYIFVNMVLNDATLSVIKSVPIASRMLGSSKRPVMVSESEVKKVFLNIQSSKSESGSSSYEEGQIVLVKDGPFESFTGQISKIYSDKKKMKVFVSILGREIPVELEFWQVCPVKKV</sequence>
<accession>A0ABU5L6S3</accession>
<dbReference type="InterPro" id="IPR008991">
    <property type="entry name" value="Translation_prot_SH3-like_sf"/>
</dbReference>
<dbReference type="Gene3D" id="3.30.70.940">
    <property type="entry name" value="NusG, N-terminal domain"/>
    <property type="match status" value="1"/>
</dbReference>
<dbReference type="Proteomes" id="UP001293791">
    <property type="component" value="Unassembled WGS sequence"/>
</dbReference>
<dbReference type="InterPro" id="IPR001062">
    <property type="entry name" value="Transcrpt_antiterm_NusG"/>
</dbReference>
<keyword evidence="4" id="KW-0806">Transcription termination</keyword>
<dbReference type="PANTHER" id="PTHR30265:SF4">
    <property type="entry name" value="KOW MOTIF FAMILY PROTEIN, EXPRESSED"/>
    <property type="match status" value="1"/>
</dbReference>
<feature type="domain" description="NusG-like N-terminal" evidence="5">
    <location>
        <begin position="2"/>
        <end position="103"/>
    </location>
</feature>
<dbReference type="InterPro" id="IPR006645">
    <property type="entry name" value="NGN-like_dom"/>
</dbReference>
<dbReference type="SMART" id="SM00738">
    <property type="entry name" value="NGN"/>
    <property type="match status" value="1"/>
</dbReference>
<dbReference type="InterPro" id="IPR043425">
    <property type="entry name" value="NusG-like"/>
</dbReference>
<keyword evidence="2 4" id="KW-0805">Transcription regulation</keyword>
<evidence type="ECO:0000259" key="6">
    <source>
        <dbReference type="SMART" id="SM00739"/>
    </source>
</evidence>
<dbReference type="SUPFAM" id="SSF82679">
    <property type="entry name" value="N-utilization substance G protein NusG, N-terminal domain"/>
    <property type="match status" value="1"/>
</dbReference>